<dbReference type="RefSeq" id="WP_071175221.1">
    <property type="nucleotide sequence ID" value="NZ_CP017831.1"/>
</dbReference>
<dbReference type="OrthoDB" id="1995498at2"/>
<evidence type="ECO:0000313" key="2">
    <source>
        <dbReference type="EMBL" id="AOZ95447.1"/>
    </source>
</evidence>
<dbReference type="Proteomes" id="UP000179284">
    <property type="component" value="Chromosome I"/>
</dbReference>
<dbReference type="AlphaFoldDB" id="A0A1D9NYM3"/>
<keyword evidence="1" id="KW-1133">Transmembrane helix</keyword>
<dbReference type="KEGG" id="bhu:bhn_I0413"/>
<evidence type="ECO:0000313" key="3">
    <source>
        <dbReference type="Proteomes" id="UP000179284"/>
    </source>
</evidence>
<name>A0A1D9NYM3_9FIRM</name>
<keyword evidence="1" id="KW-0812">Transmembrane</keyword>
<dbReference type="EMBL" id="CP017831">
    <property type="protein sequence ID" value="AOZ95447.1"/>
    <property type="molecule type" value="Genomic_DNA"/>
</dbReference>
<keyword evidence="1" id="KW-0472">Membrane</keyword>
<feature type="transmembrane region" description="Helical" evidence="1">
    <location>
        <begin position="128"/>
        <end position="147"/>
    </location>
</feature>
<feature type="transmembrane region" description="Helical" evidence="1">
    <location>
        <begin position="96"/>
        <end position="116"/>
    </location>
</feature>
<accession>A0A1D9NYM3</accession>
<gene>
    <name evidence="2" type="ORF">bhn_I0413</name>
</gene>
<sequence>MSDFIYKHQKLFAWLLAIIFVISLIPIFIVAGFDTASGDDYNYGAASRIAFLSTGSVWAAITAAARTTVSIWHSWQGTWFDCFLFCLHPEVFSDSAYVIVPYIFVIMQILAYIYFAHHFVKRRFGMPGLTYLIISLLYLLFVFQLVPSQKSAFFWWVGSIHYAMPMCLALVGIVLADKFLEDHKTSDLVWLSVVAALIGGATYPAALLLLMSLFLLWLSGFVLGKVRNKRNLLLLIPVILEISGLVISMIAPGNAVRSASDIADGAAPTGGILSTIINSITFSVTDAATSFVGEKTFVVIPFLSVIIVSFSPLKEAYKKDTENFQKTFSHPVLFILVVFLLNASIYAPRLYAGNHASSGYNNFNFWVFTLCKIAGLIYIEGFVIQWLVGKPGFRLSSILGISSQADKKDTSTGNLLLQFVVLFAIFGGIAFCGRHGVKTYTDFVCLDYYLSGQAADYKEQMALQRFLFEDPSVTEVVVPEINDKQGPLMHMPVVADADNVDNYMTRIFYGKDSCRAIPRTEWMETYADRYQEFLNSKK</sequence>
<feature type="transmembrane region" description="Helical" evidence="1">
    <location>
        <begin position="188"/>
        <end position="220"/>
    </location>
</feature>
<feature type="transmembrane region" description="Helical" evidence="1">
    <location>
        <begin position="333"/>
        <end position="351"/>
    </location>
</feature>
<organism evidence="2 3">
    <name type="scientific">Butyrivibrio hungatei</name>
    <dbReference type="NCBI Taxonomy" id="185008"/>
    <lineage>
        <taxon>Bacteria</taxon>
        <taxon>Bacillati</taxon>
        <taxon>Bacillota</taxon>
        <taxon>Clostridia</taxon>
        <taxon>Lachnospirales</taxon>
        <taxon>Lachnospiraceae</taxon>
        <taxon>Butyrivibrio</taxon>
    </lineage>
</organism>
<proteinExistence type="predicted"/>
<feature type="transmembrane region" description="Helical" evidence="1">
    <location>
        <begin position="12"/>
        <end position="33"/>
    </location>
</feature>
<feature type="transmembrane region" description="Helical" evidence="1">
    <location>
        <begin position="153"/>
        <end position="176"/>
    </location>
</feature>
<feature type="transmembrane region" description="Helical" evidence="1">
    <location>
        <begin position="415"/>
        <end position="433"/>
    </location>
</feature>
<reference evidence="3" key="1">
    <citation type="submission" date="2016-10" db="EMBL/GenBank/DDBJ databases">
        <title>The complete genome sequence of the rumen bacterium Butyrivibrio hungatei MB2003.</title>
        <authorList>
            <person name="Palevich N."/>
            <person name="Kelly W.J."/>
            <person name="Leahy S.C."/>
            <person name="Altermann E."/>
            <person name="Rakonjac J."/>
            <person name="Attwood G.T."/>
        </authorList>
    </citation>
    <scope>NUCLEOTIDE SEQUENCE [LARGE SCALE GENOMIC DNA]</scope>
    <source>
        <strain evidence="3">MB2003</strain>
    </source>
</reference>
<keyword evidence="3" id="KW-1185">Reference proteome</keyword>
<evidence type="ECO:0000256" key="1">
    <source>
        <dbReference type="SAM" id="Phobius"/>
    </source>
</evidence>
<feature type="transmembrane region" description="Helical" evidence="1">
    <location>
        <begin position="296"/>
        <end position="313"/>
    </location>
</feature>
<feature type="transmembrane region" description="Helical" evidence="1">
    <location>
        <begin position="363"/>
        <end position="388"/>
    </location>
</feature>
<feature type="transmembrane region" description="Helical" evidence="1">
    <location>
        <begin position="232"/>
        <end position="251"/>
    </location>
</feature>
<protein>
    <submittedName>
        <fullName evidence="2">Uncharacterized protein</fullName>
    </submittedName>
</protein>